<sequence length="375" mass="41076">MSEAPPAAPPGDCTADFTHIAGPYVLGHLLSYGIFGVLFVQIYVYTVAFKHDPKWLRILVYTIFAIEVAFQSIETYMAWWSLGTGWGKLPNLLGFPSPTISFTTLTGLVTSLVHGFYGWRIAKLMRGYVVVVIIAALSLVQLSMTIYVTVHLAQSQGDAAAATLQTTSRIITVWLAFAAAADIVITVAMSNLLLDARRRSHFTPTNTRLQNLTKYTVETGLVTTCAVLIDLILFLSVPTTNYHYIIFYSIGKIYANTLMATLNARITFVTSQDQTPKSDTALMFMSENDNNGLWKDMQKPSAGTSPKSDGGREGDLRVNVAKTTLVLQDDDTEGIEIPTKHSRRMSTSGGDVGGKTLVSDGAMRSPTSRDMDRSY</sequence>
<feature type="transmembrane region" description="Helical" evidence="2">
    <location>
        <begin position="58"/>
        <end position="79"/>
    </location>
</feature>
<dbReference type="Proteomes" id="UP000305067">
    <property type="component" value="Unassembled WGS sequence"/>
</dbReference>
<dbReference type="AlphaFoldDB" id="A0A5C3QU64"/>
<feature type="region of interest" description="Disordered" evidence="1">
    <location>
        <begin position="327"/>
        <end position="375"/>
    </location>
</feature>
<gene>
    <name evidence="4" type="ORF">BDV98DRAFT_523645</name>
</gene>
<feature type="region of interest" description="Disordered" evidence="1">
    <location>
        <begin position="292"/>
        <end position="315"/>
    </location>
</feature>
<accession>A0A5C3QU64</accession>
<evidence type="ECO:0000259" key="3">
    <source>
        <dbReference type="Pfam" id="PF20152"/>
    </source>
</evidence>
<protein>
    <recommendedName>
        <fullName evidence="3">DUF6534 domain-containing protein</fullName>
    </recommendedName>
</protein>
<name>A0A5C3QU64_9AGAR</name>
<feature type="transmembrane region" description="Helical" evidence="2">
    <location>
        <begin position="99"/>
        <end position="117"/>
    </location>
</feature>
<dbReference type="PANTHER" id="PTHR40465:SF1">
    <property type="entry name" value="DUF6534 DOMAIN-CONTAINING PROTEIN"/>
    <property type="match status" value="1"/>
</dbReference>
<evidence type="ECO:0000256" key="2">
    <source>
        <dbReference type="SAM" id="Phobius"/>
    </source>
</evidence>
<keyword evidence="2" id="KW-0472">Membrane</keyword>
<dbReference type="STRING" id="1884261.A0A5C3QU64"/>
<reference evidence="4 5" key="1">
    <citation type="journal article" date="2019" name="Nat. Ecol. Evol.">
        <title>Megaphylogeny resolves global patterns of mushroom evolution.</title>
        <authorList>
            <person name="Varga T."/>
            <person name="Krizsan K."/>
            <person name="Foldi C."/>
            <person name="Dima B."/>
            <person name="Sanchez-Garcia M."/>
            <person name="Sanchez-Ramirez S."/>
            <person name="Szollosi G.J."/>
            <person name="Szarkandi J.G."/>
            <person name="Papp V."/>
            <person name="Albert L."/>
            <person name="Andreopoulos W."/>
            <person name="Angelini C."/>
            <person name="Antonin V."/>
            <person name="Barry K.W."/>
            <person name="Bougher N.L."/>
            <person name="Buchanan P."/>
            <person name="Buyck B."/>
            <person name="Bense V."/>
            <person name="Catcheside P."/>
            <person name="Chovatia M."/>
            <person name="Cooper J."/>
            <person name="Damon W."/>
            <person name="Desjardin D."/>
            <person name="Finy P."/>
            <person name="Geml J."/>
            <person name="Haridas S."/>
            <person name="Hughes K."/>
            <person name="Justo A."/>
            <person name="Karasinski D."/>
            <person name="Kautmanova I."/>
            <person name="Kiss B."/>
            <person name="Kocsube S."/>
            <person name="Kotiranta H."/>
            <person name="LaButti K.M."/>
            <person name="Lechner B.E."/>
            <person name="Liimatainen K."/>
            <person name="Lipzen A."/>
            <person name="Lukacs Z."/>
            <person name="Mihaltcheva S."/>
            <person name="Morgado L.N."/>
            <person name="Niskanen T."/>
            <person name="Noordeloos M.E."/>
            <person name="Ohm R.A."/>
            <person name="Ortiz-Santana B."/>
            <person name="Ovrebo C."/>
            <person name="Racz N."/>
            <person name="Riley R."/>
            <person name="Savchenko A."/>
            <person name="Shiryaev A."/>
            <person name="Soop K."/>
            <person name="Spirin V."/>
            <person name="Szebenyi C."/>
            <person name="Tomsovsky M."/>
            <person name="Tulloss R.E."/>
            <person name="Uehling J."/>
            <person name="Grigoriev I.V."/>
            <person name="Vagvolgyi C."/>
            <person name="Papp T."/>
            <person name="Martin F.M."/>
            <person name="Miettinen O."/>
            <person name="Hibbett D.S."/>
            <person name="Nagy L.G."/>
        </authorList>
    </citation>
    <scope>NUCLEOTIDE SEQUENCE [LARGE SCALE GENOMIC DNA]</scope>
    <source>
        <strain evidence="4 5">CBS 309.79</strain>
    </source>
</reference>
<organism evidence="4 5">
    <name type="scientific">Pterulicium gracile</name>
    <dbReference type="NCBI Taxonomy" id="1884261"/>
    <lineage>
        <taxon>Eukaryota</taxon>
        <taxon>Fungi</taxon>
        <taxon>Dikarya</taxon>
        <taxon>Basidiomycota</taxon>
        <taxon>Agaricomycotina</taxon>
        <taxon>Agaricomycetes</taxon>
        <taxon>Agaricomycetidae</taxon>
        <taxon>Agaricales</taxon>
        <taxon>Pleurotineae</taxon>
        <taxon>Pterulaceae</taxon>
        <taxon>Pterulicium</taxon>
    </lineage>
</organism>
<evidence type="ECO:0000313" key="4">
    <source>
        <dbReference type="EMBL" id="TFL04938.1"/>
    </source>
</evidence>
<keyword evidence="2" id="KW-0812">Transmembrane</keyword>
<feature type="transmembrane region" description="Helical" evidence="2">
    <location>
        <begin position="170"/>
        <end position="194"/>
    </location>
</feature>
<keyword evidence="2" id="KW-1133">Transmembrane helix</keyword>
<feature type="transmembrane region" description="Helical" evidence="2">
    <location>
        <begin position="129"/>
        <end position="150"/>
    </location>
</feature>
<evidence type="ECO:0000313" key="5">
    <source>
        <dbReference type="Proteomes" id="UP000305067"/>
    </source>
</evidence>
<keyword evidence="5" id="KW-1185">Reference proteome</keyword>
<feature type="domain" description="DUF6534" evidence="3">
    <location>
        <begin position="178"/>
        <end position="265"/>
    </location>
</feature>
<dbReference type="EMBL" id="ML178817">
    <property type="protein sequence ID" value="TFL04938.1"/>
    <property type="molecule type" value="Genomic_DNA"/>
</dbReference>
<dbReference type="Pfam" id="PF20152">
    <property type="entry name" value="DUF6534"/>
    <property type="match status" value="1"/>
</dbReference>
<feature type="transmembrane region" description="Helical" evidence="2">
    <location>
        <begin position="25"/>
        <end position="46"/>
    </location>
</feature>
<feature type="transmembrane region" description="Helical" evidence="2">
    <location>
        <begin position="242"/>
        <end position="262"/>
    </location>
</feature>
<evidence type="ECO:0000256" key="1">
    <source>
        <dbReference type="SAM" id="MobiDB-lite"/>
    </source>
</evidence>
<proteinExistence type="predicted"/>
<dbReference type="OrthoDB" id="3262409at2759"/>
<dbReference type="InterPro" id="IPR045339">
    <property type="entry name" value="DUF6534"/>
</dbReference>
<feature type="transmembrane region" description="Helical" evidence="2">
    <location>
        <begin position="215"/>
        <end position="236"/>
    </location>
</feature>
<dbReference type="PANTHER" id="PTHR40465">
    <property type="entry name" value="CHROMOSOME 1, WHOLE GENOME SHOTGUN SEQUENCE"/>
    <property type="match status" value="1"/>
</dbReference>